<feature type="region of interest" description="Disordered" evidence="1">
    <location>
        <begin position="1"/>
        <end position="33"/>
    </location>
</feature>
<accession>A0A7R9SZ26</accession>
<reference evidence="2" key="1">
    <citation type="submission" date="2021-01" db="EMBL/GenBank/DDBJ databases">
        <authorList>
            <person name="Corre E."/>
            <person name="Pelletier E."/>
            <person name="Niang G."/>
            <person name="Scheremetjew M."/>
            <person name="Finn R."/>
            <person name="Kale V."/>
            <person name="Holt S."/>
            <person name="Cochrane G."/>
            <person name="Meng A."/>
            <person name="Brown T."/>
            <person name="Cohen L."/>
        </authorList>
    </citation>
    <scope>NUCLEOTIDE SEQUENCE</scope>
    <source>
        <strain evidence="2">Clade-A-BCC118000</strain>
    </source>
</reference>
<dbReference type="AlphaFoldDB" id="A0A7R9SZ26"/>
<evidence type="ECO:0000313" key="2">
    <source>
        <dbReference type="EMBL" id="CAD8219644.1"/>
    </source>
</evidence>
<organism evidence="2">
    <name type="scientific">Ostreococcus sp. 'lucimarinus'</name>
    <dbReference type="NCBI Taxonomy" id="242159"/>
    <lineage>
        <taxon>Eukaryota</taxon>
        <taxon>Viridiplantae</taxon>
        <taxon>Chlorophyta</taxon>
        <taxon>Mamiellophyceae</taxon>
        <taxon>Mamiellales</taxon>
        <taxon>Bathycoccaceae</taxon>
        <taxon>Ostreococcus</taxon>
    </lineage>
</organism>
<feature type="compositionally biased region" description="Polar residues" evidence="1">
    <location>
        <begin position="1"/>
        <end position="21"/>
    </location>
</feature>
<sequence>MSDIASPNSATKPSAARSNANGDDAATSAGAAQSGDAPWWRTIKVPRVSLHDVPVWGLKVSKTFNLRGHEKVDDKTSVTVGAMADYTSKQAHVFAKLEHELGEPGKIAVDVTGVELQRKFDVLEGIARTEVNVGVGVSWDGRPYINFDAMPQSAAMKGVGLAAAIQQGRSIDLRPTRPIADNLSIEAPFSLYRDGTELNLQVHGVIGALTLPKTDFFVVKEETALVRK</sequence>
<dbReference type="EMBL" id="HBDX01000401">
    <property type="protein sequence ID" value="CAD8219644.1"/>
    <property type="molecule type" value="Transcribed_RNA"/>
</dbReference>
<evidence type="ECO:0000256" key="1">
    <source>
        <dbReference type="SAM" id="MobiDB-lite"/>
    </source>
</evidence>
<name>A0A7R9SZ26_9CHLO</name>
<protein>
    <submittedName>
        <fullName evidence="2">Uncharacterized protein</fullName>
    </submittedName>
</protein>
<proteinExistence type="predicted"/>
<gene>
    <name evidence="2" type="ORF">OLUC0939_LOCUS363</name>
</gene>